<dbReference type="Pfam" id="PF01979">
    <property type="entry name" value="Amidohydro_1"/>
    <property type="match status" value="1"/>
</dbReference>
<name>A0AAU7JHL1_9HYPH</name>
<dbReference type="EMBL" id="CP157484">
    <property type="protein sequence ID" value="XBO39619.1"/>
    <property type="molecule type" value="Genomic_DNA"/>
</dbReference>
<dbReference type="InterPro" id="IPR006680">
    <property type="entry name" value="Amidohydro-rel"/>
</dbReference>
<dbReference type="RefSeq" id="WP_406856464.1">
    <property type="nucleotide sequence ID" value="NZ_CP157484.1"/>
</dbReference>
<sequence>MTTLIKADRLIDGTGAAPVRGAVLVVDAGKIVSVQQGQAPEGLVPPDAEVLDFPGCTIMPGMIDTHVHLNLPGDGTSLEDAVREPEGVLVATSVMTAQRALAAGVTTVRDVGALRSTAIHVRRTLELGYGLGPRVLACGQPITITGGHTWYMGGEADGEDALRRKVRDMVKLGADFIKVMGSGGGTVNTISYKPSYRREEMAALADEAHRLDRKITVHCLCAESTDYAIAAGVDQIEHAGFIADAKGNQRYDPAVVDRLARSGIPVTSTLAVGGAVLRTMRAKEKRTPDEEALLTRWIKMFDENLLHFRKMREAGVRFVAGTDAGWRFTPFDGLPFEMSLMHEGGMPKAEAITAGTGYAAEVIGIADTVGALKPGLAADVIVVAGDPTDDLGALEDVRLVMQAGVVRSRSGGAASGRAAR</sequence>
<proteinExistence type="predicted"/>
<dbReference type="Gene3D" id="3.20.20.140">
    <property type="entry name" value="Metal-dependent hydrolases"/>
    <property type="match status" value="1"/>
</dbReference>
<dbReference type="InterPro" id="IPR018228">
    <property type="entry name" value="DNase_TatD-rel_CS"/>
</dbReference>
<evidence type="ECO:0000259" key="1">
    <source>
        <dbReference type="Pfam" id="PF01979"/>
    </source>
</evidence>
<dbReference type="InterPro" id="IPR057744">
    <property type="entry name" value="OTAase-like"/>
</dbReference>
<accession>A0AAU7JHL1</accession>
<feature type="domain" description="Amidohydrolase-related" evidence="1">
    <location>
        <begin position="57"/>
        <end position="404"/>
    </location>
</feature>
<dbReference type="Gene3D" id="2.30.40.10">
    <property type="entry name" value="Urease, subunit C, domain 1"/>
    <property type="match status" value="1"/>
</dbReference>
<dbReference type="InterPro" id="IPR032466">
    <property type="entry name" value="Metal_Hydrolase"/>
</dbReference>
<organism evidence="2">
    <name type="scientific">Alsobacter sp. KACC 23698</name>
    <dbReference type="NCBI Taxonomy" id="3149229"/>
    <lineage>
        <taxon>Bacteria</taxon>
        <taxon>Pseudomonadati</taxon>
        <taxon>Pseudomonadota</taxon>
        <taxon>Alphaproteobacteria</taxon>
        <taxon>Hyphomicrobiales</taxon>
        <taxon>Alsobacteraceae</taxon>
        <taxon>Alsobacter</taxon>
    </lineage>
</organism>
<dbReference type="GO" id="GO:0016810">
    <property type="term" value="F:hydrolase activity, acting on carbon-nitrogen (but not peptide) bonds"/>
    <property type="evidence" value="ECO:0007669"/>
    <property type="project" value="InterPro"/>
</dbReference>
<dbReference type="SUPFAM" id="SSF51338">
    <property type="entry name" value="Composite domain of metallo-dependent hydrolases"/>
    <property type="match status" value="1"/>
</dbReference>
<dbReference type="PROSITE" id="PS01137">
    <property type="entry name" value="TATD_1"/>
    <property type="match status" value="1"/>
</dbReference>
<protein>
    <submittedName>
        <fullName evidence="2">Amidohydrolase family protein</fullName>
    </submittedName>
</protein>
<dbReference type="CDD" id="cd01299">
    <property type="entry name" value="Met_dep_hydrolase_A"/>
    <property type="match status" value="1"/>
</dbReference>
<reference evidence="2" key="1">
    <citation type="submission" date="2024-05" db="EMBL/GenBank/DDBJ databases">
        <authorList>
            <person name="Kim S."/>
            <person name="Heo J."/>
            <person name="Choi H."/>
            <person name="Choi Y."/>
            <person name="Kwon S.-W."/>
            <person name="Kim Y."/>
        </authorList>
    </citation>
    <scope>NUCLEOTIDE SEQUENCE</scope>
    <source>
        <strain evidence="2">KACC 23698</strain>
    </source>
</reference>
<dbReference type="PANTHER" id="PTHR43135:SF3">
    <property type="entry name" value="ALPHA-D-RIBOSE 1-METHYLPHOSPHONATE 5-TRIPHOSPHATE DIPHOSPHATASE"/>
    <property type="match status" value="1"/>
</dbReference>
<dbReference type="InterPro" id="IPR011059">
    <property type="entry name" value="Metal-dep_hydrolase_composite"/>
</dbReference>
<dbReference type="PANTHER" id="PTHR43135">
    <property type="entry name" value="ALPHA-D-RIBOSE 1-METHYLPHOSPHONATE 5-TRIPHOSPHATE DIPHOSPHATASE"/>
    <property type="match status" value="1"/>
</dbReference>
<dbReference type="AlphaFoldDB" id="A0AAU7JHL1"/>
<gene>
    <name evidence="2" type="ORF">ABEG18_02210</name>
</gene>
<dbReference type="InterPro" id="IPR051781">
    <property type="entry name" value="Metallo-dep_Hydrolase"/>
</dbReference>
<dbReference type="SUPFAM" id="SSF51556">
    <property type="entry name" value="Metallo-dependent hydrolases"/>
    <property type="match status" value="1"/>
</dbReference>
<evidence type="ECO:0000313" key="2">
    <source>
        <dbReference type="EMBL" id="XBO39619.1"/>
    </source>
</evidence>